<dbReference type="AlphaFoldDB" id="A0A2G8K4F9"/>
<keyword evidence="2" id="KW-1185">Reference proteome</keyword>
<evidence type="ECO:0000313" key="2">
    <source>
        <dbReference type="Proteomes" id="UP000230750"/>
    </source>
</evidence>
<dbReference type="EMBL" id="MRZV01000895">
    <property type="protein sequence ID" value="PIK42891.1"/>
    <property type="molecule type" value="Genomic_DNA"/>
</dbReference>
<evidence type="ECO:0000313" key="1">
    <source>
        <dbReference type="EMBL" id="PIK42891.1"/>
    </source>
</evidence>
<gene>
    <name evidence="1" type="ORF">BSL78_20252</name>
</gene>
<reference evidence="1 2" key="1">
    <citation type="journal article" date="2017" name="PLoS Biol.">
        <title>The sea cucumber genome provides insights into morphological evolution and visceral regeneration.</title>
        <authorList>
            <person name="Zhang X."/>
            <person name="Sun L."/>
            <person name="Yuan J."/>
            <person name="Sun Y."/>
            <person name="Gao Y."/>
            <person name="Zhang L."/>
            <person name="Li S."/>
            <person name="Dai H."/>
            <person name="Hamel J.F."/>
            <person name="Liu C."/>
            <person name="Yu Y."/>
            <person name="Liu S."/>
            <person name="Lin W."/>
            <person name="Guo K."/>
            <person name="Jin S."/>
            <person name="Xu P."/>
            <person name="Storey K.B."/>
            <person name="Huan P."/>
            <person name="Zhang T."/>
            <person name="Zhou Y."/>
            <person name="Zhang J."/>
            <person name="Lin C."/>
            <person name="Li X."/>
            <person name="Xing L."/>
            <person name="Huo D."/>
            <person name="Sun M."/>
            <person name="Wang L."/>
            <person name="Mercier A."/>
            <person name="Li F."/>
            <person name="Yang H."/>
            <person name="Xiang J."/>
        </authorList>
    </citation>
    <scope>NUCLEOTIDE SEQUENCE [LARGE SCALE GENOMIC DNA]</scope>
    <source>
        <strain evidence="1">Shaxun</strain>
        <tissue evidence="1">Muscle</tissue>
    </source>
</reference>
<proteinExistence type="predicted"/>
<organism evidence="1 2">
    <name type="scientific">Stichopus japonicus</name>
    <name type="common">Sea cucumber</name>
    <dbReference type="NCBI Taxonomy" id="307972"/>
    <lineage>
        <taxon>Eukaryota</taxon>
        <taxon>Metazoa</taxon>
        <taxon>Echinodermata</taxon>
        <taxon>Eleutherozoa</taxon>
        <taxon>Echinozoa</taxon>
        <taxon>Holothuroidea</taxon>
        <taxon>Aspidochirotacea</taxon>
        <taxon>Aspidochirotida</taxon>
        <taxon>Stichopodidae</taxon>
        <taxon>Apostichopus</taxon>
    </lineage>
</organism>
<dbReference type="Proteomes" id="UP000230750">
    <property type="component" value="Unassembled WGS sequence"/>
</dbReference>
<name>A0A2G8K4F9_STIJA</name>
<comment type="caution">
    <text evidence="1">The sequence shown here is derived from an EMBL/GenBank/DDBJ whole genome shotgun (WGS) entry which is preliminary data.</text>
</comment>
<sequence length="219" mass="24138">MEEEPMDVSDRDKTEEAPVTRQIVTDQGPAYTLRKAGQDGVACKDSPDVDYVLSKQTSGAETPNVTGVRAVAKPQPLLVSDPQTGEVFLAEPTEDPEEISQGKIAFVPDDALEDDSIKVYDPEKGQVTEGVPTKEWIALNPSYSVTPEPNLNLFDQIVTNFGPAFILNPVGDNEVPLDWEEFVLSPSNPMSVMYDTGDRKVPDERNVFLHDPRSGKKYK</sequence>
<protein>
    <submittedName>
        <fullName evidence="1">Putative nesprin-1 isoform X2</fullName>
    </submittedName>
</protein>
<accession>A0A2G8K4F9</accession>